<dbReference type="Pfam" id="PF00643">
    <property type="entry name" value="zf-B_box"/>
    <property type="match status" value="1"/>
</dbReference>
<feature type="domain" description="B box-type" evidence="9">
    <location>
        <begin position="129"/>
        <end position="176"/>
    </location>
</feature>
<dbReference type="PROSITE" id="PS00518">
    <property type="entry name" value="ZF_RING_1"/>
    <property type="match status" value="1"/>
</dbReference>
<keyword evidence="2" id="KW-0677">Repeat</keyword>
<sequence length="881" mass="96743">MAVNIQQELIEKKEEYLDGRETFGNLTDSLFGDGVKSCSTSPLEGALLADPDSCGMCRERLVIPRVLSCLHVFCEQCLDKKLIGEGGDGMIETNITCPTCNQVTKVGSKRLASLPLDVMTINISDVSNSSNLHCTSCTAKEIAISRCCTCHNLLCNNCDSAHRFMRCFEHHEVVTLDEMRKDGKKITVHKPLVCDFHVAENLVYYCTTCHVPVCNECIKTDHKPSAGHQCDGMLDSEMRVRQELEKMLEESKTKVELLVKASGELTSSLEELANQRSTAKDLINESYQSYKAVLEKCRDNILKELNELHHERELKIMDMTERVEKYISDLEDACKFTSRLMENGTIAEIMYLRNTVGARLLNLIANTPKPEKTFSLEFHADFNEFEKTVKTIFGKFRTENSEAPKETSPLPVAANLPPLSINGPNITLSNGCTGSSLTNSSPISLSTSMQSSFDGDLAASLQGLSLTHSPPAQVNPATLQGFSSMAEYNIAQLASLAENTASAATSPSPSFSTLAELFTTDTAYKNLASLAKLGLNNTDNGSMMMRSNSPATLNLSNTLMNGFGGVSASTSPLMSTPDDIIADPLNSIVPPAGANPTNVLPRTNKVSPMQIRCKFGQLGPSKGQFNSPHGFCLGLEEDIIVADTNNHRVQIFEKTGTFKFQFGIPGKEEGQLWYPRKVAVMRASGKYVVCDRGNERSRMQIFTKSGHFIKKIAIRYIDIVAGLAVTAHGEIVAVDSVSPTVFVISENGDLLRWFDCSDYMREPSDIAIHGKEFYVCDFKGHNVVVFSDEGVFLRRIGCENLTNFPNGIDISDAGDVLVGDSHGNRFHVAVFSRDGSLVSEFECPYVKVSRCCGLKITSEGYVVTLAKNNHHVLVLNTLYIL</sequence>
<dbReference type="InterPro" id="IPR017907">
    <property type="entry name" value="Znf_RING_CS"/>
</dbReference>
<comment type="caution">
    <text evidence="10">The sequence shown here is derived from an EMBL/GenBank/DDBJ whole genome shotgun (WGS) entry which is preliminary data.</text>
</comment>
<dbReference type="InterPro" id="IPR047153">
    <property type="entry name" value="TRIM45/56/19-like"/>
</dbReference>
<dbReference type="SUPFAM" id="SSF101898">
    <property type="entry name" value="NHL repeat"/>
    <property type="match status" value="1"/>
</dbReference>
<dbReference type="InterPro" id="IPR011042">
    <property type="entry name" value="6-blade_b-propeller_TolB-like"/>
</dbReference>
<dbReference type="Pfam" id="PF01436">
    <property type="entry name" value="NHL"/>
    <property type="match status" value="1"/>
</dbReference>
<keyword evidence="1" id="KW-0479">Metal-binding</keyword>
<dbReference type="CDD" id="cd20482">
    <property type="entry name" value="CC_brat-like"/>
    <property type="match status" value="1"/>
</dbReference>
<feature type="domain" description="RING-type" evidence="8">
    <location>
        <begin position="54"/>
        <end position="101"/>
    </location>
</feature>
<evidence type="ECO:0000259" key="8">
    <source>
        <dbReference type="PROSITE" id="PS50089"/>
    </source>
</evidence>
<keyword evidence="7" id="KW-0175">Coiled coil</keyword>
<reference evidence="10" key="1">
    <citation type="submission" date="2019-08" db="EMBL/GenBank/DDBJ databases">
        <title>The genome of the North American firefly Photinus pyralis.</title>
        <authorList>
            <consortium name="Photinus pyralis genome working group"/>
            <person name="Fallon T.R."/>
            <person name="Sander Lower S.E."/>
            <person name="Weng J.-K."/>
        </authorList>
    </citation>
    <scope>NUCLEOTIDE SEQUENCE</scope>
    <source>
        <strain evidence="10">TRF0915ILg1</strain>
        <tissue evidence="10">Whole body</tissue>
    </source>
</reference>
<dbReference type="GO" id="GO:0008270">
    <property type="term" value="F:zinc ion binding"/>
    <property type="evidence" value="ECO:0007669"/>
    <property type="project" value="UniProtKB-KW"/>
</dbReference>
<dbReference type="PROSITE" id="PS50089">
    <property type="entry name" value="ZF_RING_2"/>
    <property type="match status" value="1"/>
</dbReference>
<accession>A0A8K0CFQ8</accession>
<dbReference type="InterPro" id="IPR000315">
    <property type="entry name" value="Znf_B-box"/>
</dbReference>
<protein>
    <recommendedName>
        <fullName evidence="12">Brain tumor protein</fullName>
    </recommendedName>
</protein>
<evidence type="ECO:0000256" key="2">
    <source>
        <dbReference type="ARBA" id="ARBA00022737"/>
    </source>
</evidence>
<dbReference type="AlphaFoldDB" id="A0A8K0CFQ8"/>
<evidence type="ECO:0000313" key="11">
    <source>
        <dbReference type="Proteomes" id="UP000801492"/>
    </source>
</evidence>
<organism evidence="10 11">
    <name type="scientific">Ignelater luminosus</name>
    <name type="common">Cucubano</name>
    <name type="synonym">Pyrophorus luminosus</name>
    <dbReference type="NCBI Taxonomy" id="2038154"/>
    <lineage>
        <taxon>Eukaryota</taxon>
        <taxon>Metazoa</taxon>
        <taxon>Ecdysozoa</taxon>
        <taxon>Arthropoda</taxon>
        <taxon>Hexapoda</taxon>
        <taxon>Insecta</taxon>
        <taxon>Pterygota</taxon>
        <taxon>Neoptera</taxon>
        <taxon>Endopterygota</taxon>
        <taxon>Coleoptera</taxon>
        <taxon>Polyphaga</taxon>
        <taxon>Elateriformia</taxon>
        <taxon>Elateroidea</taxon>
        <taxon>Elateridae</taxon>
        <taxon>Agrypninae</taxon>
        <taxon>Pyrophorini</taxon>
        <taxon>Ignelater</taxon>
    </lineage>
</organism>
<dbReference type="EMBL" id="VTPC01090312">
    <property type="protein sequence ID" value="KAF2883683.1"/>
    <property type="molecule type" value="Genomic_DNA"/>
</dbReference>
<evidence type="ECO:0000259" key="9">
    <source>
        <dbReference type="PROSITE" id="PS50119"/>
    </source>
</evidence>
<dbReference type="InterPro" id="IPR013083">
    <property type="entry name" value="Znf_RING/FYVE/PHD"/>
</dbReference>
<evidence type="ECO:0000256" key="6">
    <source>
        <dbReference type="PROSITE-ProRule" id="PRU00504"/>
    </source>
</evidence>
<dbReference type="SUPFAM" id="SSF57845">
    <property type="entry name" value="B-box zinc-binding domain"/>
    <property type="match status" value="1"/>
</dbReference>
<dbReference type="CDD" id="cd14959">
    <property type="entry name" value="NHL_brat_like"/>
    <property type="match status" value="1"/>
</dbReference>
<dbReference type="SMART" id="SM00502">
    <property type="entry name" value="BBC"/>
    <property type="match status" value="1"/>
</dbReference>
<dbReference type="SMART" id="SM00336">
    <property type="entry name" value="BBOX"/>
    <property type="match status" value="2"/>
</dbReference>
<evidence type="ECO:0000256" key="3">
    <source>
        <dbReference type="ARBA" id="ARBA00022771"/>
    </source>
</evidence>
<dbReference type="GO" id="GO:0005654">
    <property type="term" value="C:nucleoplasm"/>
    <property type="evidence" value="ECO:0007669"/>
    <property type="project" value="TreeGrafter"/>
</dbReference>
<dbReference type="PROSITE" id="PS50119">
    <property type="entry name" value="ZF_BBOX"/>
    <property type="match status" value="2"/>
</dbReference>
<evidence type="ECO:0000256" key="4">
    <source>
        <dbReference type="ARBA" id="ARBA00022833"/>
    </source>
</evidence>
<dbReference type="GO" id="GO:0061630">
    <property type="term" value="F:ubiquitin protein ligase activity"/>
    <property type="evidence" value="ECO:0007669"/>
    <property type="project" value="TreeGrafter"/>
</dbReference>
<dbReference type="Gene3D" id="3.30.160.60">
    <property type="entry name" value="Classic Zinc Finger"/>
    <property type="match status" value="1"/>
</dbReference>
<evidence type="ECO:0000256" key="1">
    <source>
        <dbReference type="ARBA" id="ARBA00022723"/>
    </source>
</evidence>
<gene>
    <name evidence="10" type="ORF">ILUMI_22498</name>
</gene>
<dbReference type="PROSITE" id="PS51125">
    <property type="entry name" value="NHL"/>
    <property type="match status" value="2"/>
</dbReference>
<dbReference type="InterPro" id="IPR001841">
    <property type="entry name" value="Znf_RING"/>
</dbReference>
<evidence type="ECO:0000256" key="7">
    <source>
        <dbReference type="SAM" id="Coils"/>
    </source>
</evidence>
<proteinExistence type="predicted"/>
<dbReference type="InterPro" id="IPR003649">
    <property type="entry name" value="Bbox_C"/>
</dbReference>
<dbReference type="Gene3D" id="2.120.10.30">
    <property type="entry name" value="TolB, C-terminal domain"/>
    <property type="match status" value="1"/>
</dbReference>
<evidence type="ECO:0008006" key="12">
    <source>
        <dbReference type="Google" id="ProtNLM"/>
    </source>
</evidence>
<feature type="repeat" description="NHL" evidence="6">
    <location>
        <begin position="659"/>
        <end position="705"/>
    </location>
</feature>
<dbReference type="Pfam" id="PF14634">
    <property type="entry name" value="zf-RING_5"/>
    <property type="match status" value="1"/>
</dbReference>
<keyword evidence="4" id="KW-0862">Zinc</keyword>
<evidence type="ECO:0000313" key="10">
    <source>
        <dbReference type="EMBL" id="KAF2883683.1"/>
    </source>
</evidence>
<dbReference type="PANTHER" id="PTHR25462">
    <property type="entry name" value="BONUS, ISOFORM C-RELATED"/>
    <property type="match status" value="1"/>
</dbReference>
<dbReference type="OrthoDB" id="342730at2759"/>
<dbReference type="InterPro" id="IPR001258">
    <property type="entry name" value="NHL_repeat"/>
</dbReference>
<feature type="repeat" description="NHL" evidence="6">
    <location>
        <begin position="612"/>
        <end position="655"/>
    </location>
</feature>
<feature type="coiled-coil region" evidence="7">
    <location>
        <begin position="234"/>
        <end position="261"/>
    </location>
</feature>
<name>A0A8K0CFQ8_IGNLU</name>
<feature type="domain" description="B box-type" evidence="9">
    <location>
        <begin position="189"/>
        <end position="233"/>
    </location>
</feature>
<dbReference type="PANTHER" id="PTHR25462:SF296">
    <property type="entry name" value="MEIOTIC P26, ISOFORM F"/>
    <property type="match status" value="1"/>
</dbReference>
<dbReference type="Proteomes" id="UP000801492">
    <property type="component" value="Unassembled WGS sequence"/>
</dbReference>
<keyword evidence="11" id="KW-1185">Reference proteome</keyword>
<dbReference type="SUPFAM" id="SSF57850">
    <property type="entry name" value="RING/U-box"/>
    <property type="match status" value="1"/>
</dbReference>
<keyword evidence="3 5" id="KW-0863">Zinc-finger</keyword>
<evidence type="ECO:0000256" key="5">
    <source>
        <dbReference type="PROSITE-ProRule" id="PRU00024"/>
    </source>
</evidence>
<dbReference type="SMART" id="SM00184">
    <property type="entry name" value="RING"/>
    <property type="match status" value="1"/>
</dbReference>
<dbReference type="Gene3D" id="3.30.40.10">
    <property type="entry name" value="Zinc/RING finger domain, C3HC4 (zinc finger)"/>
    <property type="match status" value="1"/>
</dbReference>